<dbReference type="AlphaFoldDB" id="A0A7C5Q4C6"/>
<evidence type="ECO:0000313" key="1">
    <source>
        <dbReference type="EMBL" id="HHK68469.1"/>
    </source>
</evidence>
<accession>A0A7C5Q4C6</accession>
<gene>
    <name evidence="1" type="ORF">ENM11_04860</name>
</gene>
<comment type="caution">
    <text evidence="1">The sequence shown here is derived from an EMBL/GenBank/DDBJ whole genome shotgun (WGS) entry which is preliminary data.</text>
</comment>
<name>A0A7C5Q4C6_CALS0</name>
<reference evidence="1" key="1">
    <citation type="journal article" date="2020" name="mSystems">
        <title>Genome- and Community-Level Interaction Insights into Carbon Utilization and Element Cycling Functions of Hydrothermarchaeota in Hydrothermal Sediment.</title>
        <authorList>
            <person name="Zhou Z."/>
            <person name="Liu Y."/>
            <person name="Xu W."/>
            <person name="Pan J."/>
            <person name="Luo Z.H."/>
            <person name="Li M."/>
        </authorList>
    </citation>
    <scope>NUCLEOTIDE SEQUENCE [LARGE SCALE GENOMIC DNA]</scope>
    <source>
        <strain evidence="1">SpSt-1056</strain>
    </source>
</reference>
<dbReference type="EMBL" id="DRWN01000032">
    <property type="protein sequence ID" value="HHK68469.1"/>
    <property type="molecule type" value="Genomic_DNA"/>
</dbReference>
<proteinExistence type="predicted"/>
<sequence>MQKLRKIYTKYEKFLKKLFRVSTKGDGDVYLLFNIPDREDLLLTFFVAKMYLYIIGRSDSSSVTAEEMQELPLDKQRLKNDLTKFADSRERLIVYTLKGYSVNLTPEKLEEAILYLRQDLERRLFFMGYR</sequence>
<protein>
    <submittedName>
        <fullName evidence="1">Uncharacterized protein</fullName>
    </submittedName>
</protein>
<organism evidence="1">
    <name type="scientific">Caldiarchaeum subterraneum</name>
    <dbReference type="NCBI Taxonomy" id="311458"/>
    <lineage>
        <taxon>Archaea</taxon>
        <taxon>Nitrososphaerota</taxon>
        <taxon>Candidatus Caldarchaeales</taxon>
        <taxon>Candidatus Caldarchaeaceae</taxon>
        <taxon>Candidatus Caldarchaeum</taxon>
    </lineage>
</organism>